<proteinExistence type="inferred from homology"/>
<dbReference type="Proteomes" id="UP000619244">
    <property type="component" value="Unassembled WGS sequence"/>
</dbReference>
<evidence type="ECO:0000259" key="3">
    <source>
        <dbReference type="PROSITE" id="PS50801"/>
    </source>
</evidence>
<accession>A0A918U212</accession>
<dbReference type="AlphaFoldDB" id="A0A918U212"/>
<reference evidence="4" key="2">
    <citation type="submission" date="2020-09" db="EMBL/GenBank/DDBJ databases">
        <authorList>
            <person name="Sun Q."/>
            <person name="Ohkuma M."/>
        </authorList>
    </citation>
    <scope>NUCLEOTIDE SEQUENCE</scope>
    <source>
        <strain evidence="4">JCM 4790</strain>
    </source>
</reference>
<feature type="domain" description="STAS" evidence="3">
    <location>
        <begin position="69"/>
        <end position="166"/>
    </location>
</feature>
<keyword evidence="5" id="KW-1185">Reference proteome</keyword>
<evidence type="ECO:0000256" key="2">
    <source>
        <dbReference type="RuleBase" id="RU003749"/>
    </source>
</evidence>
<dbReference type="PANTHER" id="PTHR33495:SF2">
    <property type="entry name" value="ANTI-SIGMA FACTOR ANTAGONIST TM_1081-RELATED"/>
    <property type="match status" value="1"/>
</dbReference>
<comment type="caution">
    <text evidence="4">The sequence shown here is derived from an EMBL/GenBank/DDBJ whole genome shotgun (WGS) entry which is preliminary data.</text>
</comment>
<dbReference type="SUPFAM" id="SSF52091">
    <property type="entry name" value="SpoIIaa-like"/>
    <property type="match status" value="1"/>
</dbReference>
<dbReference type="GO" id="GO:0043856">
    <property type="term" value="F:anti-sigma factor antagonist activity"/>
    <property type="evidence" value="ECO:0007669"/>
    <property type="project" value="InterPro"/>
</dbReference>
<evidence type="ECO:0000313" key="5">
    <source>
        <dbReference type="Proteomes" id="UP000619244"/>
    </source>
</evidence>
<dbReference type="InterPro" id="IPR036513">
    <property type="entry name" value="STAS_dom_sf"/>
</dbReference>
<name>A0A918U212_9ACTN</name>
<comment type="similarity">
    <text evidence="1 2">Belongs to the anti-sigma-factor antagonist family.</text>
</comment>
<dbReference type="InterPro" id="IPR003658">
    <property type="entry name" value="Anti-sigma_ant"/>
</dbReference>
<dbReference type="NCBIfam" id="TIGR00377">
    <property type="entry name" value="ant_ant_sig"/>
    <property type="match status" value="1"/>
</dbReference>
<gene>
    <name evidence="4" type="ORF">GCM10010358_39320</name>
</gene>
<dbReference type="Gene3D" id="3.30.750.24">
    <property type="entry name" value="STAS domain"/>
    <property type="match status" value="1"/>
</dbReference>
<dbReference type="CDD" id="cd07043">
    <property type="entry name" value="STAS_anti-anti-sigma_factors"/>
    <property type="match status" value="1"/>
</dbReference>
<organism evidence="4 5">
    <name type="scientific">Streptomyces minutiscleroticus</name>
    <dbReference type="NCBI Taxonomy" id="68238"/>
    <lineage>
        <taxon>Bacteria</taxon>
        <taxon>Bacillati</taxon>
        <taxon>Actinomycetota</taxon>
        <taxon>Actinomycetes</taxon>
        <taxon>Kitasatosporales</taxon>
        <taxon>Streptomycetaceae</taxon>
        <taxon>Streptomyces</taxon>
    </lineage>
</organism>
<evidence type="ECO:0000313" key="4">
    <source>
        <dbReference type="EMBL" id="GGX81146.1"/>
    </source>
</evidence>
<sequence length="166" mass="18864">MGHRGRWRIYAAYRWTTRGRRLYGRKGRVCTPSERGSFLRPQRHRVTDHDGASEPSRLSALRTTTGTTVILSLEGEIDLHTARRLRQVLTADRDDLPARMVIDLKRVTFMDSSGLHALLDLHDATRDKPGWIRLSGIQPAVQRLIELSGLDAVFDCYPTVHHALTV</sequence>
<dbReference type="PROSITE" id="PS50801">
    <property type="entry name" value="STAS"/>
    <property type="match status" value="1"/>
</dbReference>
<reference evidence="4" key="1">
    <citation type="journal article" date="2014" name="Int. J. Syst. Evol. Microbiol.">
        <title>Complete genome sequence of Corynebacterium casei LMG S-19264T (=DSM 44701T), isolated from a smear-ripened cheese.</title>
        <authorList>
            <consortium name="US DOE Joint Genome Institute (JGI-PGF)"/>
            <person name="Walter F."/>
            <person name="Albersmeier A."/>
            <person name="Kalinowski J."/>
            <person name="Ruckert C."/>
        </authorList>
    </citation>
    <scope>NUCLEOTIDE SEQUENCE</scope>
    <source>
        <strain evidence="4">JCM 4790</strain>
    </source>
</reference>
<dbReference type="PANTHER" id="PTHR33495">
    <property type="entry name" value="ANTI-SIGMA FACTOR ANTAGONIST TM_1081-RELATED-RELATED"/>
    <property type="match status" value="1"/>
</dbReference>
<dbReference type="InterPro" id="IPR002645">
    <property type="entry name" value="STAS_dom"/>
</dbReference>
<dbReference type="EMBL" id="BMVU01000018">
    <property type="protein sequence ID" value="GGX81146.1"/>
    <property type="molecule type" value="Genomic_DNA"/>
</dbReference>
<dbReference type="Pfam" id="PF01740">
    <property type="entry name" value="STAS"/>
    <property type="match status" value="1"/>
</dbReference>
<protein>
    <recommendedName>
        <fullName evidence="2">Anti-sigma factor antagonist</fullName>
    </recommendedName>
</protein>
<evidence type="ECO:0000256" key="1">
    <source>
        <dbReference type="ARBA" id="ARBA00009013"/>
    </source>
</evidence>